<dbReference type="KEGG" id="vde:111244854"/>
<protein>
    <submittedName>
        <fullName evidence="5">Uncharacterized protein</fullName>
    </submittedName>
</protein>
<evidence type="ECO:0000313" key="5">
    <source>
        <dbReference type="EnsemblMetazoa" id="XP_022648078"/>
    </source>
</evidence>
<dbReference type="Pfam" id="PF00379">
    <property type="entry name" value="Chitin_bind_4"/>
    <property type="match status" value="1"/>
</dbReference>
<dbReference type="PANTHER" id="PTHR10380">
    <property type="entry name" value="CUTICLE PROTEIN"/>
    <property type="match status" value="1"/>
</dbReference>
<feature type="compositionally biased region" description="Basic and acidic residues" evidence="3">
    <location>
        <begin position="56"/>
        <end position="69"/>
    </location>
</feature>
<sequence length="481" mass="54007">MARLMKASYVFCLMATSALGTPSYDQPFKSTHVTQKYEENTPKSYRFAFSSDDIEANQKREERSGEDGQVRGSYSFMLPDGTKRSVRYIADEAGFRAKIESNEHGLKAKNPADVKLMVSPPKVSLKQEWSPGAIKQDWNEKGASFGQVWMPESIKQDRNEKNVVFNQNRTPAPVKQDWNETNTAVADGLAPAKQSWNKNEQAVILQNGWPTKPAPANQGWQEGCQLSAPLTKHWSQTPQIEEVKSGWSDDTLKEAWHDAAPRAHRQQKWSPKGASIKQQGWPAESSQQVYGSHGGWSANAFITQKAQWASKVTAVKDAEWSQQPEAVKKGWSDDSSSAPVRQGWAEEASWSTQKTPPVKQAKWSDYISPAPLKQEQWSAQKTSALKSSWHNEQISVPVETVYDTYSSNQNRVDSPKATDWSGKSTEAKFGSGSRLERFTQSASDDRQSPNVKLELPHADKIEWFSPPGTKFAVLKQQKQQW</sequence>
<dbReference type="AlphaFoldDB" id="A0A7M7JI93"/>
<feature type="region of interest" description="Disordered" evidence="3">
    <location>
        <begin position="49"/>
        <end position="76"/>
    </location>
</feature>
<dbReference type="GO" id="GO:0008010">
    <property type="term" value="F:structural constituent of chitin-based larval cuticle"/>
    <property type="evidence" value="ECO:0007669"/>
    <property type="project" value="TreeGrafter"/>
</dbReference>
<feature type="chain" id="PRO_5033597003" evidence="4">
    <location>
        <begin position="21"/>
        <end position="481"/>
    </location>
</feature>
<dbReference type="EnsemblMetazoa" id="XM_022792341">
    <property type="protein sequence ID" value="XP_022648076"/>
    <property type="gene ID" value="LOC111244854"/>
</dbReference>
<dbReference type="GeneID" id="111244854"/>
<dbReference type="InterPro" id="IPR031311">
    <property type="entry name" value="CHIT_BIND_RR_consensus"/>
</dbReference>
<dbReference type="PROSITE" id="PS51155">
    <property type="entry name" value="CHIT_BIND_RR_2"/>
    <property type="match status" value="1"/>
</dbReference>
<feature type="signal peptide" evidence="4">
    <location>
        <begin position="1"/>
        <end position="20"/>
    </location>
</feature>
<dbReference type="InParanoid" id="A0A7M7JI93"/>
<keyword evidence="1 2" id="KW-0193">Cuticle</keyword>
<dbReference type="InterPro" id="IPR000618">
    <property type="entry name" value="Insect_cuticle"/>
</dbReference>
<dbReference type="PROSITE" id="PS00233">
    <property type="entry name" value="CHIT_BIND_RR_1"/>
    <property type="match status" value="1"/>
</dbReference>
<dbReference type="GO" id="GO:0062129">
    <property type="term" value="C:chitin-based extracellular matrix"/>
    <property type="evidence" value="ECO:0007669"/>
    <property type="project" value="TreeGrafter"/>
</dbReference>
<evidence type="ECO:0000256" key="2">
    <source>
        <dbReference type="PROSITE-ProRule" id="PRU00497"/>
    </source>
</evidence>
<dbReference type="Proteomes" id="UP000594260">
    <property type="component" value="Unplaced"/>
</dbReference>
<dbReference type="InterPro" id="IPR050468">
    <property type="entry name" value="Cuticle_Struct_Prot"/>
</dbReference>
<dbReference type="EnsemblMetazoa" id="XM_022792343">
    <property type="protein sequence ID" value="XP_022648078"/>
    <property type="gene ID" value="LOC111244854"/>
</dbReference>
<dbReference type="OrthoDB" id="7255276at2759"/>
<evidence type="ECO:0000256" key="3">
    <source>
        <dbReference type="SAM" id="MobiDB-lite"/>
    </source>
</evidence>
<keyword evidence="4" id="KW-0732">Signal</keyword>
<evidence type="ECO:0000256" key="1">
    <source>
        <dbReference type="ARBA" id="ARBA00022460"/>
    </source>
</evidence>
<proteinExistence type="predicted"/>
<accession>A0A7M7JI93</accession>
<dbReference type="PRINTS" id="PR00947">
    <property type="entry name" value="CUTICLE"/>
</dbReference>
<keyword evidence="6" id="KW-1185">Reference proteome</keyword>
<feature type="region of interest" description="Disordered" evidence="3">
    <location>
        <begin position="323"/>
        <end position="357"/>
    </location>
</feature>
<name>A0A7M7JI93_VARDE</name>
<dbReference type="RefSeq" id="XP_022648076.1">
    <property type="nucleotide sequence ID" value="XM_022792341.1"/>
</dbReference>
<evidence type="ECO:0000256" key="4">
    <source>
        <dbReference type="SAM" id="SignalP"/>
    </source>
</evidence>
<feature type="region of interest" description="Disordered" evidence="3">
    <location>
        <begin position="407"/>
        <end position="451"/>
    </location>
</feature>
<evidence type="ECO:0000313" key="6">
    <source>
        <dbReference type="Proteomes" id="UP000594260"/>
    </source>
</evidence>
<dbReference type="RefSeq" id="XP_022648078.1">
    <property type="nucleotide sequence ID" value="XM_022792343.1"/>
</dbReference>
<reference evidence="5" key="1">
    <citation type="submission" date="2021-01" db="UniProtKB">
        <authorList>
            <consortium name="EnsemblMetazoa"/>
        </authorList>
    </citation>
    <scope>IDENTIFICATION</scope>
</reference>
<organism evidence="5 6">
    <name type="scientific">Varroa destructor</name>
    <name type="common">Honeybee mite</name>
    <dbReference type="NCBI Taxonomy" id="109461"/>
    <lineage>
        <taxon>Eukaryota</taxon>
        <taxon>Metazoa</taxon>
        <taxon>Ecdysozoa</taxon>
        <taxon>Arthropoda</taxon>
        <taxon>Chelicerata</taxon>
        <taxon>Arachnida</taxon>
        <taxon>Acari</taxon>
        <taxon>Parasitiformes</taxon>
        <taxon>Mesostigmata</taxon>
        <taxon>Gamasina</taxon>
        <taxon>Dermanyssoidea</taxon>
        <taxon>Varroidae</taxon>
        <taxon>Varroa</taxon>
    </lineage>
</organism>